<accession>A0A819NA95</accession>
<evidence type="ECO:0000313" key="2">
    <source>
        <dbReference type="Proteomes" id="UP000663881"/>
    </source>
</evidence>
<dbReference type="AlphaFoldDB" id="A0A819NA95"/>
<evidence type="ECO:0000313" key="1">
    <source>
        <dbReference type="EMBL" id="CAF3993402.1"/>
    </source>
</evidence>
<proteinExistence type="predicted"/>
<dbReference type="Proteomes" id="UP000663881">
    <property type="component" value="Unassembled WGS sequence"/>
</dbReference>
<protein>
    <submittedName>
        <fullName evidence="1">Uncharacterized protein</fullName>
    </submittedName>
</protein>
<comment type="caution">
    <text evidence="1">The sequence shown here is derived from an EMBL/GenBank/DDBJ whole genome shotgun (WGS) entry which is preliminary data.</text>
</comment>
<dbReference type="InterPro" id="IPR015915">
    <property type="entry name" value="Kelch-typ_b-propeller"/>
</dbReference>
<organism evidence="1 2">
    <name type="scientific">Adineta steineri</name>
    <dbReference type="NCBI Taxonomy" id="433720"/>
    <lineage>
        <taxon>Eukaryota</taxon>
        <taxon>Metazoa</taxon>
        <taxon>Spiralia</taxon>
        <taxon>Gnathifera</taxon>
        <taxon>Rotifera</taxon>
        <taxon>Eurotatoria</taxon>
        <taxon>Bdelloidea</taxon>
        <taxon>Adinetida</taxon>
        <taxon>Adinetidae</taxon>
        <taxon>Adineta</taxon>
    </lineage>
</organism>
<reference evidence="1" key="1">
    <citation type="submission" date="2021-02" db="EMBL/GenBank/DDBJ databases">
        <authorList>
            <person name="Nowell W R."/>
        </authorList>
    </citation>
    <scope>NUCLEOTIDE SEQUENCE</scope>
</reference>
<name>A0A819NA95_9BILA</name>
<sequence length="187" mass="22388">MDKLKYFYVEWTITDSMNDARYHHSASVLPNGNLLVAGQSTQDLTRESSEFLWYQLLREYIMKMVQTNDTRKNILEKFRLYYRTNKPYLSKIDEFEQTYTSNNAIKWYTKGTFLFKIVNKALRTQDIEALLAVRYYVVDLCKCLKVECENFRDYYEDIIQVYRGQTLSDIELDRLKSSTDQLISKHN</sequence>
<dbReference type="EMBL" id="CAJOAY010002975">
    <property type="protein sequence ID" value="CAF3993402.1"/>
    <property type="molecule type" value="Genomic_DNA"/>
</dbReference>
<gene>
    <name evidence="1" type="ORF">OKA104_LOCUS29345</name>
</gene>
<dbReference type="Gene3D" id="2.120.10.80">
    <property type="entry name" value="Kelch-type beta propeller"/>
    <property type="match status" value="1"/>
</dbReference>